<dbReference type="EMBL" id="JAAMPI010001120">
    <property type="protein sequence ID" value="KAF4626614.1"/>
    <property type="molecule type" value="Genomic_DNA"/>
</dbReference>
<evidence type="ECO:0000313" key="3">
    <source>
        <dbReference type="Proteomes" id="UP000566819"/>
    </source>
</evidence>
<dbReference type="OrthoDB" id="3474371at2759"/>
<dbReference type="InterPro" id="IPR010730">
    <property type="entry name" value="HET"/>
</dbReference>
<gene>
    <name evidence="2" type="ORF">G7Y89_g11541</name>
</gene>
<dbReference type="PANTHER" id="PTHR24148">
    <property type="entry name" value="ANKYRIN REPEAT DOMAIN-CONTAINING PROTEIN 39 HOMOLOG-RELATED"/>
    <property type="match status" value="1"/>
</dbReference>
<organism evidence="2 3">
    <name type="scientific">Cudoniella acicularis</name>
    <dbReference type="NCBI Taxonomy" id="354080"/>
    <lineage>
        <taxon>Eukaryota</taxon>
        <taxon>Fungi</taxon>
        <taxon>Dikarya</taxon>
        <taxon>Ascomycota</taxon>
        <taxon>Pezizomycotina</taxon>
        <taxon>Leotiomycetes</taxon>
        <taxon>Helotiales</taxon>
        <taxon>Tricladiaceae</taxon>
        <taxon>Cudoniella</taxon>
    </lineage>
</organism>
<dbReference type="Pfam" id="PF06985">
    <property type="entry name" value="HET"/>
    <property type="match status" value="1"/>
</dbReference>
<keyword evidence="3" id="KW-1185">Reference proteome</keyword>
<dbReference type="AlphaFoldDB" id="A0A8H4RAM5"/>
<dbReference type="PANTHER" id="PTHR24148:SF73">
    <property type="entry name" value="HET DOMAIN PROTEIN (AFU_ORTHOLOGUE AFUA_8G01020)"/>
    <property type="match status" value="1"/>
</dbReference>
<proteinExistence type="predicted"/>
<feature type="domain" description="Heterokaryon incompatibility" evidence="1">
    <location>
        <begin position="54"/>
        <end position="185"/>
    </location>
</feature>
<accession>A0A8H4RAM5</accession>
<dbReference type="Proteomes" id="UP000566819">
    <property type="component" value="Unassembled WGS sequence"/>
</dbReference>
<reference evidence="2 3" key="1">
    <citation type="submission" date="2020-03" db="EMBL/GenBank/DDBJ databases">
        <title>Draft Genome Sequence of Cudoniella acicularis.</title>
        <authorList>
            <person name="Buettner E."/>
            <person name="Kellner H."/>
        </authorList>
    </citation>
    <scope>NUCLEOTIDE SEQUENCE [LARGE SCALE GENOMIC DNA]</scope>
    <source>
        <strain evidence="2 3">DSM 108380</strain>
    </source>
</reference>
<sequence length="688" mass="78776">MASNTQQSQTKTFHQPLTDSDEIRLLTLQPGTPYTDLRCTFTHVNLTAFHAPRYEALSYTWGTEAAVYPIHIEGNIYHIRSNLWIALNSLRSEAEERVIWIDALCINQSNILERNHQVKQMGRIYETAENVVVWLGPADHDSKDAFGFLSHGEEMPEGDRKSKAFSAVEGLLKREYWTRLWIIQEILLPTHIIIQCGKYSCDWKKLESFLNKLEQRTTKKYTTPAFEGFEAARITRNGEMAQNISPPTETTTAARFASARRKGWGRAQHKRPLFSLVVSYIDANCVEPLDKIFGLHALAAPCCCKASPVNYAETFPQVASKMIAHYILSHKEFSELHRAAENTHPPSLLRDLHIFRTHLAMTWSHYVPESRLLNRLDKGIGILKMECYSRGTVCYLSPPLDGCQTPDRESISTITSPGLAQYLYILLLKEQSLDPFATHELGLLFTIPALSEDTPPYQGEPAWEDFPLPIPRKLFLSRLVDLCKNLRLYKNSALYRDLIDPELLESDPTDKILEVNKDSSWVKTFKAWFNYFWSEASLAPSRSLQLTDTQQQHLWESILQIWFVFREAKIDPRKLQNLCPQAKGKTDVLRCRIGFADNGLMFYAPVEAQIGDRVCEAQSSNILLLARDDGENTHRFVGRCVNFIRSYPSVPARLFYGKFKRPPVMERIYLSARFEEIIRLTCVSEAGS</sequence>
<evidence type="ECO:0000259" key="1">
    <source>
        <dbReference type="Pfam" id="PF06985"/>
    </source>
</evidence>
<name>A0A8H4RAM5_9HELO</name>
<evidence type="ECO:0000313" key="2">
    <source>
        <dbReference type="EMBL" id="KAF4626614.1"/>
    </source>
</evidence>
<comment type="caution">
    <text evidence="2">The sequence shown here is derived from an EMBL/GenBank/DDBJ whole genome shotgun (WGS) entry which is preliminary data.</text>
</comment>
<dbReference type="InterPro" id="IPR052895">
    <property type="entry name" value="HetReg/Transcr_Mod"/>
</dbReference>
<protein>
    <recommendedName>
        <fullName evidence="1">Heterokaryon incompatibility domain-containing protein</fullName>
    </recommendedName>
</protein>